<evidence type="ECO:0000313" key="2">
    <source>
        <dbReference type="EMBL" id="ACB53545.1"/>
    </source>
</evidence>
<sequence length="224" mass="25940">MHQCRNKNLNQIEALLTRYGFEIKEISISELIETWIASYSVYWIRLAIVEALYQGRYKAISVEHILALWKRLGHPTYHFTYEFERFITRNLFFEEVNNHQKREEEQPEEQSLTPEESVKTVPKNSISLTPIQELVKKIAIPISIASEKLNSKTNPKAFLNDVVSEKVEQPNLAIAQKELESPTPSDQGKTPSTINQFVPHSDSSDFYGKLRAVAYKQLEEDQDN</sequence>
<dbReference type="Proteomes" id="UP000001203">
    <property type="component" value="Chromosome circular"/>
</dbReference>
<evidence type="ECO:0000313" key="3">
    <source>
        <dbReference type="Proteomes" id="UP000001203"/>
    </source>
</evidence>
<keyword evidence="3" id="KW-1185">Reference proteome</keyword>
<proteinExistence type="predicted"/>
<gene>
    <name evidence="2" type="ordered locus">cce_4197</name>
</gene>
<dbReference type="HOGENOM" id="CLU_081798_0_0_3"/>
<evidence type="ECO:0000256" key="1">
    <source>
        <dbReference type="SAM" id="MobiDB-lite"/>
    </source>
</evidence>
<reference evidence="2 3" key="1">
    <citation type="journal article" date="2008" name="Proc. Natl. Acad. Sci. U.S.A.">
        <title>The genome of Cyanothece 51142, a unicellular diazotrophic cyanobacterium important in the marine nitrogen cycle.</title>
        <authorList>
            <person name="Welsh E.A."/>
            <person name="Liberton M."/>
            <person name="Stoeckel J."/>
            <person name="Loh T."/>
            <person name="Elvitigala T."/>
            <person name="Wang C."/>
            <person name="Wollam A."/>
            <person name="Fulton R.S."/>
            <person name="Clifton S.W."/>
            <person name="Jacobs J.M."/>
            <person name="Aurora R."/>
            <person name="Ghosh B.K."/>
            <person name="Sherman L.A."/>
            <person name="Smith R.D."/>
            <person name="Wilson R.K."/>
            <person name="Pakrasi H.B."/>
        </authorList>
    </citation>
    <scope>NUCLEOTIDE SEQUENCE [LARGE SCALE GENOMIC DNA]</scope>
    <source>
        <strain evidence="3">ATCC 51142 / BH68</strain>
    </source>
</reference>
<dbReference type="OrthoDB" id="494931at2"/>
<dbReference type="AlphaFoldDB" id="B1WRV4"/>
<dbReference type="eggNOG" id="COG0178">
    <property type="taxonomic scope" value="Bacteria"/>
</dbReference>
<dbReference type="KEGG" id="cyt:cce_4197"/>
<dbReference type="EMBL" id="CP000806">
    <property type="protein sequence ID" value="ACB53545.1"/>
    <property type="molecule type" value="Genomic_DNA"/>
</dbReference>
<accession>B1WRV4</accession>
<feature type="region of interest" description="Disordered" evidence="1">
    <location>
        <begin position="99"/>
        <end position="121"/>
    </location>
</feature>
<evidence type="ECO:0008006" key="4">
    <source>
        <dbReference type="Google" id="ProtNLM"/>
    </source>
</evidence>
<feature type="region of interest" description="Disordered" evidence="1">
    <location>
        <begin position="175"/>
        <end position="204"/>
    </location>
</feature>
<dbReference type="STRING" id="43989.cce_4197"/>
<name>B1WRV4_CROS5</name>
<organism evidence="2 3">
    <name type="scientific">Crocosphaera subtropica (strain ATCC 51142 / BH68)</name>
    <name type="common">Cyanothece sp. (strain ATCC 51142)</name>
    <dbReference type="NCBI Taxonomy" id="43989"/>
    <lineage>
        <taxon>Bacteria</taxon>
        <taxon>Bacillati</taxon>
        <taxon>Cyanobacteriota</taxon>
        <taxon>Cyanophyceae</taxon>
        <taxon>Oscillatoriophycideae</taxon>
        <taxon>Chroococcales</taxon>
        <taxon>Aphanothecaceae</taxon>
        <taxon>Crocosphaera</taxon>
        <taxon>Crocosphaera subtropica</taxon>
    </lineage>
</organism>
<protein>
    <recommendedName>
        <fullName evidence="4">DnaD domain-containing protein</fullName>
    </recommendedName>
</protein>
<feature type="compositionally biased region" description="Polar residues" evidence="1">
    <location>
        <begin position="182"/>
        <end position="198"/>
    </location>
</feature>